<dbReference type="AlphaFoldDB" id="A0A915N9W5"/>
<sequence length="574" mass="67678">MEHPNKEFQEIKEKEVYKIYHPKAQILYRYGKGITKFMIVFFKFMTKPSLFKQINISKLALPFFKEEEYNEDLTLTMSYLEEPLKELLKMPGIDKEKFKGFKNEISPFHEKHKMTLTESHHFINILNDWENVENVETKGKLKEILNDEIKTDEKYFAYFEKNVKNNKKINFVVLEILKKIGNSKKDINLNLPKLEKALSNFETNIKYRSKLIECSLYAKILHFTALEIDNEDEFDEMNLDIEGSAPDFLTKVKVEDEAYRDRFILKFKFLEENWKEFVKSNKKLTKLAEDGHLFIGYCLAKRFQFIFNNEGQAKTKFYGETNSHLFKYASEINQILGNRRVDLEFYKKQANNFKEKILSKCEIQEENLDEIVSNICEIDRDSVKFEHPDEWNLQISKTILDGDFQLADMKFIGVEESDLEHLNLGSGEWFDLKKGASHLIISSLHEILKKNKTTIKKEELKEHLKNVKTIYWKAKLEIEKVVKENKELSKGKEKEIGESSQQRKEIELESVSNETINISSLSAIIYCLTNKFLEMFNEDGVVNMDILLQNISNTNLIEYGMEMNEKLGKKRVDK</sequence>
<reference evidence="2" key="1">
    <citation type="submission" date="2022-11" db="UniProtKB">
        <authorList>
            <consortium name="WormBaseParasite"/>
        </authorList>
    </citation>
    <scope>IDENTIFICATION</scope>
</reference>
<evidence type="ECO:0000313" key="1">
    <source>
        <dbReference type="Proteomes" id="UP000887561"/>
    </source>
</evidence>
<dbReference type="Proteomes" id="UP000887561">
    <property type="component" value="Unplaced"/>
</dbReference>
<protein>
    <submittedName>
        <fullName evidence="2">Uncharacterized protein</fullName>
    </submittedName>
</protein>
<evidence type="ECO:0000313" key="2">
    <source>
        <dbReference type="WBParaSite" id="scaffold8536_cov182.g13158"/>
    </source>
</evidence>
<keyword evidence="1" id="KW-1185">Reference proteome</keyword>
<organism evidence="1 2">
    <name type="scientific">Meloidogyne javanica</name>
    <name type="common">Root-knot nematode worm</name>
    <dbReference type="NCBI Taxonomy" id="6303"/>
    <lineage>
        <taxon>Eukaryota</taxon>
        <taxon>Metazoa</taxon>
        <taxon>Ecdysozoa</taxon>
        <taxon>Nematoda</taxon>
        <taxon>Chromadorea</taxon>
        <taxon>Rhabditida</taxon>
        <taxon>Tylenchina</taxon>
        <taxon>Tylenchomorpha</taxon>
        <taxon>Tylenchoidea</taxon>
        <taxon>Meloidogynidae</taxon>
        <taxon>Meloidogyninae</taxon>
        <taxon>Meloidogyne</taxon>
        <taxon>Meloidogyne incognita group</taxon>
    </lineage>
</organism>
<dbReference type="WBParaSite" id="scaffold8536_cov182.g13158">
    <property type="protein sequence ID" value="scaffold8536_cov182.g13158"/>
    <property type="gene ID" value="scaffold8536_cov182.g13158"/>
</dbReference>
<accession>A0A915N9W5</accession>
<name>A0A915N9W5_MELJA</name>
<proteinExistence type="predicted"/>